<dbReference type="InterPro" id="IPR036822">
    <property type="entry name" value="CutC-like_dom_sf"/>
</dbReference>
<gene>
    <name evidence="3" type="ORF">EFL95_17925</name>
</gene>
<proteinExistence type="inferred from homology"/>
<dbReference type="SUPFAM" id="SSF110395">
    <property type="entry name" value="CutC-like"/>
    <property type="match status" value="1"/>
</dbReference>
<sequence length="249" mass="26104">MAIVSGAPESEPLLEVCVLHARDAAAATAGEADRLLLLSQPERGGLTPEPSVLSAVLRETDLPVRVMLRVGDSLSIDGGQFSRLVGTARTCLELGAAGVSFGFLDHDLEIDRASCSALASELVGVGWTFHRGFDQALEPRRAWRDVLDLPGLDAVASAGSTRGLAAGGDELVERAGGNPRIAAQLLVSGGLTTEQVPWLVRAGVHQFGLGDEVRPGGSWTKAYVDTAAVRAWRLLLDDAPQRALGVPVD</sequence>
<dbReference type="InterPro" id="IPR005627">
    <property type="entry name" value="CutC-like"/>
</dbReference>
<dbReference type="RefSeq" id="WP_123235477.1">
    <property type="nucleotide sequence ID" value="NZ_RJSG01000005.1"/>
</dbReference>
<dbReference type="PANTHER" id="PTHR12598">
    <property type="entry name" value="COPPER HOMEOSTASIS PROTEIN CUTC"/>
    <property type="match status" value="1"/>
</dbReference>
<accession>A0A3N0DPB7</accession>
<dbReference type="EMBL" id="RJSG01000005">
    <property type="protein sequence ID" value="RNL77331.1"/>
    <property type="molecule type" value="Genomic_DNA"/>
</dbReference>
<dbReference type="OrthoDB" id="9815677at2"/>
<dbReference type="Gene3D" id="3.20.20.380">
    <property type="entry name" value="Copper homeostasis (CutC) domain"/>
    <property type="match status" value="1"/>
</dbReference>
<evidence type="ECO:0000313" key="4">
    <source>
        <dbReference type="Proteomes" id="UP000277094"/>
    </source>
</evidence>
<comment type="caution">
    <text evidence="3">The sequence shown here is derived from an EMBL/GenBank/DDBJ whole genome shotgun (WGS) entry which is preliminary data.</text>
</comment>
<protein>
    <recommendedName>
        <fullName evidence="2">Copper homeostasis protein cutC homolog</fullName>
    </recommendedName>
</protein>
<dbReference type="GO" id="GO:0005507">
    <property type="term" value="F:copper ion binding"/>
    <property type="evidence" value="ECO:0007669"/>
    <property type="project" value="TreeGrafter"/>
</dbReference>
<evidence type="ECO:0000313" key="3">
    <source>
        <dbReference type="EMBL" id="RNL77331.1"/>
    </source>
</evidence>
<name>A0A3N0DPB7_9ACTN</name>
<reference evidence="3 4" key="1">
    <citation type="submission" date="2018-11" db="EMBL/GenBank/DDBJ databases">
        <authorList>
            <person name="Li F."/>
        </authorList>
    </citation>
    <scope>NUCLEOTIDE SEQUENCE [LARGE SCALE GENOMIC DNA]</scope>
    <source>
        <strain evidence="3 4">KIS18-7</strain>
    </source>
</reference>
<organism evidence="3 4">
    <name type="scientific">Nocardioides marmorisolisilvae</name>
    <dbReference type="NCBI Taxonomy" id="1542737"/>
    <lineage>
        <taxon>Bacteria</taxon>
        <taxon>Bacillati</taxon>
        <taxon>Actinomycetota</taxon>
        <taxon>Actinomycetes</taxon>
        <taxon>Propionibacteriales</taxon>
        <taxon>Nocardioidaceae</taxon>
        <taxon>Nocardioides</taxon>
    </lineage>
</organism>
<dbReference type="Pfam" id="PF03932">
    <property type="entry name" value="CutC"/>
    <property type="match status" value="1"/>
</dbReference>
<evidence type="ECO:0000256" key="2">
    <source>
        <dbReference type="ARBA" id="ARBA00019014"/>
    </source>
</evidence>
<dbReference type="PANTHER" id="PTHR12598:SF0">
    <property type="entry name" value="COPPER HOMEOSTASIS PROTEIN CUTC HOMOLOG"/>
    <property type="match status" value="1"/>
</dbReference>
<comment type="similarity">
    <text evidence="1">Belongs to the CutC family.</text>
</comment>
<evidence type="ECO:0000256" key="1">
    <source>
        <dbReference type="ARBA" id="ARBA00007768"/>
    </source>
</evidence>
<dbReference type="Proteomes" id="UP000277094">
    <property type="component" value="Unassembled WGS sequence"/>
</dbReference>
<dbReference type="AlphaFoldDB" id="A0A3N0DPB7"/>
<keyword evidence="4" id="KW-1185">Reference proteome</keyword>